<keyword evidence="5 13" id="KW-0812">Transmembrane</keyword>
<dbReference type="FunFam" id="3.80.10.10:FF:000317">
    <property type="entry name" value="Inactive leucine-rich repeat receptor-like protein kinase"/>
    <property type="match status" value="1"/>
</dbReference>
<dbReference type="GO" id="GO:0005886">
    <property type="term" value="C:plasma membrane"/>
    <property type="evidence" value="ECO:0007669"/>
    <property type="project" value="UniProtKB-SubCell"/>
</dbReference>
<dbReference type="InterPro" id="IPR001611">
    <property type="entry name" value="Leu-rich_rpt"/>
</dbReference>
<dbReference type="PRINTS" id="PR00019">
    <property type="entry name" value="LEURICHRPT"/>
</dbReference>
<keyword evidence="10 13" id="KW-1133">Transmembrane helix</keyword>
<keyword evidence="4" id="KW-0433">Leucine-rich repeat</keyword>
<keyword evidence="8" id="KW-0547">Nucleotide-binding</keyword>
<keyword evidence="16" id="KW-1185">Reference proteome</keyword>
<reference evidence="17" key="1">
    <citation type="submission" date="2025-08" db="UniProtKB">
        <authorList>
            <consortium name="RefSeq"/>
        </authorList>
    </citation>
    <scope>IDENTIFICATION</scope>
</reference>
<evidence type="ECO:0000256" key="5">
    <source>
        <dbReference type="ARBA" id="ARBA00022692"/>
    </source>
</evidence>
<keyword evidence="9" id="KW-0067">ATP-binding</keyword>
<evidence type="ECO:0000256" key="2">
    <source>
        <dbReference type="ARBA" id="ARBA00009592"/>
    </source>
</evidence>
<keyword evidence="3" id="KW-1003">Cell membrane</keyword>
<dbReference type="SMART" id="SM00369">
    <property type="entry name" value="LRR_TYP"/>
    <property type="match status" value="12"/>
</dbReference>
<keyword evidence="6" id="KW-0732">Signal</keyword>
<evidence type="ECO:0000256" key="10">
    <source>
        <dbReference type="ARBA" id="ARBA00022989"/>
    </source>
</evidence>
<evidence type="ECO:0000256" key="3">
    <source>
        <dbReference type="ARBA" id="ARBA00022475"/>
    </source>
</evidence>
<feature type="domain" description="Leucine-rich repeat-containing N-terminal plant-type" evidence="14">
    <location>
        <begin position="57"/>
        <end position="97"/>
    </location>
</feature>
<gene>
    <name evidence="17" type="primary">LOC120273575</name>
</gene>
<dbReference type="GeneID" id="120273575"/>
<dbReference type="SUPFAM" id="SSF52058">
    <property type="entry name" value="L domain-like"/>
    <property type="match status" value="2"/>
</dbReference>
<dbReference type="Pfam" id="PF13855">
    <property type="entry name" value="LRR_8"/>
    <property type="match status" value="2"/>
</dbReference>
<evidence type="ECO:0000256" key="11">
    <source>
        <dbReference type="ARBA" id="ARBA00023136"/>
    </source>
</evidence>
<dbReference type="InterPro" id="IPR032675">
    <property type="entry name" value="LRR_dom_sf"/>
</dbReference>
<evidence type="ECO:0000256" key="12">
    <source>
        <dbReference type="ARBA" id="ARBA00023180"/>
    </source>
</evidence>
<keyword evidence="12" id="KW-0325">Glycoprotein</keyword>
<evidence type="ECO:0000256" key="6">
    <source>
        <dbReference type="ARBA" id="ARBA00022729"/>
    </source>
</evidence>
<evidence type="ECO:0000256" key="8">
    <source>
        <dbReference type="ARBA" id="ARBA00022741"/>
    </source>
</evidence>
<evidence type="ECO:0000313" key="16">
    <source>
        <dbReference type="Proteomes" id="UP001515500"/>
    </source>
</evidence>
<dbReference type="RefSeq" id="XP_039136153.1">
    <property type="nucleotide sequence ID" value="XM_039280219.1"/>
</dbReference>
<protein>
    <submittedName>
        <fullName evidence="17">Probable LRR receptor-like serine/threonine-protein kinase At4g36180</fullName>
    </submittedName>
</protein>
<evidence type="ECO:0000256" key="13">
    <source>
        <dbReference type="SAM" id="Phobius"/>
    </source>
</evidence>
<comment type="subcellular location">
    <subcellularLocation>
        <location evidence="1">Cell membrane</location>
        <topology evidence="1">Single-pass type I membrane protein</topology>
    </subcellularLocation>
</comment>
<organism evidence="16 17">
    <name type="scientific">Dioscorea cayennensis subsp. rotundata</name>
    <name type="common">White Guinea yam</name>
    <name type="synonym">Dioscorea rotundata</name>
    <dbReference type="NCBI Taxonomy" id="55577"/>
    <lineage>
        <taxon>Eukaryota</taxon>
        <taxon>Viridiplantae</taxon>
        <taxon>Streptophyta</taxon>
        <taxon>Embryophyta</taxon>
        <taxon>Tracheophyta</taxon>
        <taxon>Spermatophyta</taxon>
        <taxon>Magnoliopsida</taxon>
        <taxon>Liliopsida</taxon>
        <taxon>Dioscoreales</taxon>
        <taxon>Dioscoreaceae</taxon>
        <taxon>Dioscorea</taxon>
    </lineage>
</organism>
<evidence type="ECO:0000256" key="7">
    <source>
        <dbReference type="ARBA" id="ARBA00022737"/>
    </source>
</evidence>
<evidence type="ECO:0000313" key="17">
    <source>
        <dbReference type="RefSeq" id="XP_039136153.1"/>
    </source>
</evidence>
<dbReference type="FunFam" id="3.80.10.10:FF:000111">
    <property type="entry name" value="LRR receptor-like serine/threonine-protein kinase ERECTA"/>
    <property type="match status" value="1"/>
</dbReference>
<dbReference type="Pfam" id="PF23598">
    <property type="entry name" value="LRR_14"/>
    <property type="match status" value="1"/>
</dbReference>
<dbReference type="Pfam" id="PF08263">
    <property type="entry name" value="LRRNT_2"/>
    <property type="match status" value="1"/>
</dbReference>
<sequence>MASANYKASPPFLRFPSTQQLSIIILLLCPSFMMPIITGTTTPTSTSNTTSRGCIKAEREALLAFKSEIIIYDKVHPMSSWGDQTDECCHWAGVRCDNVSSNVIRLDLQGDDYLSWGLGGNISESLLVLQHLKYLNLSNNCFSNFFIPKWLGSLENLVHLDLRFNCFAGVIPHELGNLTRLRYLNLASPELLKVDDAEWLSDLSSLRYLSMDGVDFSDVNNVMQSLNKLLHLEHVSMYDCSMHSIPESLPYLNFGSLAFMDISFNNFDKTMASIPEWLFRIPNLRHLSMGNSGFAGAIPSSNIENTTSLQFLDLSFNEGVSGNMPRAFGDLCNLQSLDLSGTFMGKSLEDFREAFYGCIRQNLKDFSFQTSSLKGHLPDWFAEFKNLTSLDLFGNFLHGSIPESLGRLSGLQYLDLSYNALNGSIPASLGRLSALQHLDLKNNTLNGSIPASLGRLSALQHLDLQHNSLNGSIPASLGRLSALQHLDLQHNSLNGSIPASLGRLSALQTMDVTGNKLNEPIPKSLGRLSRLLSLFLSNNALNGPIPGSMGRLSRLQYLDLSNNVLNGPIPESMGRLSRLHYLDLSNNALNGSIPESLARLSGALDLTNNSFSRIVASDFVNFRGMLPSLKVLHLSSNNLTGSIPNSFCNLVDLQLLELSNNHLEGVLPNCWNNLTGLQYLILANNSLAGEIPSSLINSSQSLRVLHLSNNQLHGGFPSFLKKCTSIITLALDHNNLSGEIPSWVGETMISLKILTLKANNFTGNLPLLPNLTLLHFLDLSQNSFVGRIPQSYGNLTGMTNYSGRISNSMLDVGYQVIIKIIVFTKGIEIQFGAILSSFKFIDLSTNNLSGPIPKEIVNLAGLQDLDLSYNNLSGEIPSDIGRMRSLESLDLSRNELIGSIPPSLSTIDFLGSLNLSHNNLSGKIPYASHLTTFNDPSIYASNLNLCGTPLDNNCTSEEPTSNSEADDQEDDDNDSPPIWFCIGLMPGFVVGFWIVWGILLFKKEWRYVYFKYIDHMYDMMYVKVIVTVNKIKRKLFAM</sequence>
<keyword evidence="7" id="KW-0677">Repeat</keyword>
<evidence type="ECO:0000256" key="4">
    <source>
        <dbReference type="ARBA" id="ARBA00022614"/>
    </source>
</evidence>
<evidence type="ECO:0000259" key="14">
    <source>
        <dbReference type="Pfam" id="PF08263"/>
    </source>
</evidence>
<dbReference type="PROSITE" id="PS51450">
    <property type="entry name" value="LRR"/>
    <property type="match status" value="1"/>
</dbReference>
<comment type="similarity">
    <text evidence="2">Belongs to the RLP family.</text>
</comment>
<evidence type="ECO:0000256" key="9">
    <source>
        <dbReference type="ARBA" id="ARBA00022840"/>
    </source>
</evidence>
<feature type="transmembrane region" description="Helical" evidence="13">
    <location>
        <begin position="977"/>
        <end position="1001"/>
    </location>
</feature>
<dbReference type="Pfam" id="PF00560">
    <property type="entry name" value="LRR_1"/>
    <property type="match status" value="8"/>
</dbReference>
<dbReference type="AlphaFoldDB" id="A0AB40CAL5"/>
<accession>A0AB40CAL5</accession>
<dbReference type="Proteomes" id="UP001515500">
    <property type="component" value="Chromosome 12"/>
</dbReference>
<keyword evidence="11 13" id="KW-0472">Membrane</keyword>
<dbReference type="InterPro" id="IPR003591">
    <property type="entry name" value="Leu-rich_rpt_typical-subtyp"/>
</dbReference>
<evidence type="ECO:0000259" key="15">
    <source>
        <dbReference type="Pfam" id="PF23598"/>
    </source>
</evidence>
<name>A0AB40CAL5_DIOCR</name>
<dbReference type="GO" id="GO:0005524">
    <property type="term" value="F:ATP binding"/>
    <property type="evidence" value="ECO:0007669"/>
    <property type="project" value="UniProtKB-KW"/>
</dbReference>
<dbReference type="InterPro" id="IPR055414">
    <property type="entry name" value="LRR_R13L4/SHOC2-like"/>
</dbReference>
<dbReference type="InterPro" id="IPR046956">
    <property type="entry name" value="RLP23-like"/>
</dbReference>
<dbReference type="PANTHER" id="PTHR48063">
    <property type="entry name" value="LRR RECEPTOR-LIKE KINASE"/>
    <property type="match status" value="1"/>
</dbReference>
<feature type="transmembrane region" description="Helical" evidence="13">
    <location>
        <begin position="21"/>
        <end position="38"/>
    </location>
</feature>
<dbReference type="SUPFAM" id="SSF52047">
    <property type="entry name" value="RNI-like"/>
    <property type="match status" value="1"/>
</dbReference>
<feature type="domain" description="Disease resistance R13L4/SHOC-2-like LRR" evidence="15">
    <location>
        <begin position="476"/>
        <end position="597"/>
    </location>
</feature>
<dbReference type="InterPro" id="IPR013210">
    <property type="entry name" value="LRR_N_plant-typ"/>
</dbReference>
<dbReference type="FunFam" id="3.80.10.10:FF:000095">
    <property type="entry name" value="LRR receptor-like serine/threonine-protein kinase GSO1"/>
    <property type="match status" value="1"/>
</dbReference>
<dbReference type="Gene3D" id="3.80.10.10">
    <property type="entry name" value="Ribonuclease Inhibitor"/>
    <property type="match status" value="6"/>
</dbReference>
<evidence type="ECO:0000256" key="1">
    <source>
        <dbReference type="ARBA" id="ARBA00004251"/>
    </source>
</evidence>
<proteinExistence type="inferred from homology"/>